<name>A0A3Q9FMI7_9BACT</name>
<accession>A0A3Q9FMI7</accession>
<evidence type="ECO:0000313" key="1">
    <source>
        <dbReference type="EMBL" id="AZQ63566.1"/>
    </source>
</evidence>
<dbReference type="RefSeq" id="WP_126616338.1">
    <property type="nucleotide sequence ID" value="NZ_CP034562.1"/>
</dbReference>
<dbReference type="InterPro" id="IPR036322">
    <property type="entry name" value="WD40_repeat_dom_sf"/>
</dbReference>
<reference evidence="1 2" key="1">
    <citation type="submission" date="2018-12" db="EMBL/GenBank/DDBJ databases">
        <title>Flammeovirga pectinis sp. nov., isolated from the gut of the Korean scallop, Patinopecten yessoensis.</title>
        <authorList>
            <person name="Bae J.-W."/>
            <person name="Jeong Y.-S."/>
            <person name="Kang W."/>
        </authorList>
    </citation>
    <scope>NUCLEOTIDE SEQUENCE [LARGE SCALE GENOMIC DNA]</scope>
    <source>
        <strain evidence="1 2">L12M1</strain>
    </source>
</reference>
<organism evidence="1 2">
    <name type="scientific">Flammeovirga pectinis</name>
    <dbReference type="NCBI Taxonomy" id="2494373"/>
    <lineage>
        <taxon>Bacteria</taxon>
        <taxon>Pseudomonadati</taxon>
        <taxon>Bacteroidota</taxon>
        <taxon>Cytophagia</taxon>
        <taxon>Cytophagales</taxon>
        <taxon>Flammeovirgaceae</taxon>
        <taxon>Flammeovirga</taxon>
    </lineage>
</organism>
<sequence>MYIRINNLCLLILLFLVTNVKAQLSKVFVNDNNRSIRSFVIENDTILTVKTGEKGIYKNNKILIKNRFNLLKLIDQVKFKNDKFYAVSTFEGNIEIWINNNNDIKQYFQYKGNKVDINQLTFYDTNLLYCTDDGYVNNIALPTKKTTFLKVNKSKVISFLKKADLLYTISIDGTISIIDLQTFDIIDQFSFKEHFTDFCIYNHDLIISTFDGKLFRFCLKSFSLDEIYNSSEIITCLNIHESKLFFGCFSGKIYISEFSNNKVSKIKVIDINSVPVKFSKKENNLFISSNKGEIFKCSVD</sequence>
<protein>
    <recommendedName>
        <fullName evidence="3">WD40 repeat domain-containing protein</fullName>
    </recommendedName>
</protein>
<dbReference type="Proteomes" id="UP000267268">
    <property type="component" value="Chromosome 1"/>
</dbReference>
<evidence type="ECO:0000313" key="2">
    <source>
        <dbReference type="Proteomes" id="UP000267268"/>
    </source>
</evidence>
<proteinExistence type="predicted"/>
<dbReference type="KEGG" id="fll:EI427_15450"/>
<dbReference type="InterPro" id="IPR015943">
    <property type="entry name" value="WD40/YVTN_repeat-like_dom_sf"/>
</dbReference>
<evidence type="ECO:0008006" key="3">
    <source>
        <dbReference type="Google" id="ProtNLM"/>
    </source>
</evidence>
<dbReference type="AlphaFoldDB" id="A0A3Q9FMI7"/>
<dbReference type="EMBL" id="CP034562">
    <property type="protein sequence ID" value="AZQ63566.1"/>
    <property type="molecule type" value="Genomic_DNA"/>
</dbReference>
<dbReference type="Gene3D" id="2.130.10.10">
    <property type="entry name" value="YVTN repeat-like/Quinoprotein amine dehydrogenase"/>
    <property type="match status" value="1"/>
</dbReference>
<gene>
    <name evidence="1" type="ORF">EI427_15450</name>
</gene>
<keyword evidence="2" id="KW-1185">Reference proteome</keyword>
<dbReference type="SUPFAM" id="SSF50978">
    <property type="entry name" value="WD40 repeat-like"/>
    <property type="match status" value="1"/>
</dbReference>